<evidence type="ECO:0000256" key="1">
    <source>
        <dbReference type="SAM" id="MobiDB-lite"/>
    </source>
</evidence>
<protein>
    <submittedName>
        <fullName evidence="2">Uncharacterized protein</fullName>
    </submittedName>
</protein>
<evidence type="ECO:0000313" key="3">
    <source>
        <dbReference type="Proteomes" id="UP000823588"/>
    </source>
</evidence>
<proteinExistence type="predicted"/>
<keyword evidence="3" id="KW-1185">Reference proteome</keyword>
<dbReference type="Proteomes" id="UP000823588">
    <property type="component" value="Unassembled WGS sequence"/>
</dbReference>
<name>A0A8T4GF05_9EURY</name>
<dbReference type="EMBL" id="JAGGKQ010000015">
    <property type="protein sequence ID" value="MBP1923094.1"/>
    <property type="molecule type" value="Genomic_DNA"/>
</dbReference>
<accession>A0A8T4GF05</accession>
<reference evidence="2" key="1">
    <citation type="submission" date="2021-03" db="EMBL/GenBank/DDBJ databases">
        <title>Genomic Encyclopedia of Type Strains, Phase IV (KMG-IV): sequencing the most valuable type-strain genomes for metagenomic binning, comparative biology and taxonomic classification.</title>
        <authorList>
            <person name="Goeker M."/>
        </authorList>
    </citation>
    <scope>NUCLEOTIDE SEQUENCE</scope>
    <source>
        <strain evidence="2">DSM 23564</strain>
    </source>
</reference>
<gene>
    <name evidence="2" type="ORF">J2751_002131</name>
</gene>
<evidence type="ECO:0000313" key="2">
    <source>
        <dbReference type="EMBL" id="MBP1923094.1"/>
    </source>
</evidence>
<organism evidence="2 3">
    <name type="scientific">Halorubrum alkaliphilum</name>
    <dbReference type="NCBI Taxonomy" id="261290"/>
    <lineage>
        <taxon>Archaea</taxon>
        <taxon>Methanobacteriati</taxon>
        <taxon>Methanobacteriota</taxon>
        <taxon>Stenosarchaea group</taxon>
        <taxon>Halobacteria</taxon>
        <taxon>Halobacteriales</taxon>
        <taxon>Haloferacaceae</taxon>
        <taxon>Halorubrum</taxon>
    </lineage>
</organism>
<feature type="region of interest" description="Disordered" evidence="1">
    <location>
        <begin position="1"/>
        <end position="25"/>
    </location>
</feature>
<comment type="caution">
    <text evidence="2">The sequence shown here is derived from an EMBL/GenBank/DDBJ whole genome shotgun (WGS) entry which is preliminary data.</text>
</comment>
<dbReference type="AlphaFoldDB" id="A0A8T4GF05"/>
<dbReference type="RefSeq" id="WP_209485830.1">
    <property type="nucleotide sequence ID" value="NZ_JAGGKQ010000015.1"/>
</dbReference>
<sequence length="137" mass="15635">MSKKKIERRLEELEPRDDDDGPPIMIQMTHFDHEGQYPTVDESPHPELTVQQFPEQRPKSLVIAVPNMLAEPYCNQPHLTVATCDTVGKHTPEGIPEENAPVPACELWEALDEADLEREKEIREENGDPIPELLAEY</sequence>